<organism evidence="7 8">
    <name type="scientific">Roseicitreum antarcticum</name>
    <dbReference type="NCBI Taxonomy" id="564137"/>
    <lineage>
        <taxon>Bacteria</taxon>
        <taxon>Pseudomonadati</taxon>
        <taxon>Pseudomonadota</taxon>
        <taxon>Alphaproteobacteria</taxon>
        <taxon>Rhodobacterales</taxon>
        <taxon>Paracoccaceae</taxon>
        <taxon>Roseicitreum</taxon>
    </lineage>
</organism>
<gene>
    <name evidence="7" type="ORF">SAMN04488238_11218</name>
</gene>
<reference evidence="7 8" key="1">
    <citation type="submission" date="2016-10" db="EMBL/GenBank/DDBJ databases">
        <authorList>
            <person name="de Groot N.N."/>
        </authorList>
    </citation>
    <scope>NUCLEOTIDE SEQUENCE [LARGE SCALE GENOMIC DNA]</scope>
    <source>
        <strain evidence="7 8">CGMCC 1.8894</strain>
    </source>
</reference>
<evidence type="ECO:0000256" key="2">
    <source>
        <dbReference type="ARBA" id="ARBA00022692"/>
    </source>
</evidence>
<dbReference type="STRING" id="564137.SAMN04488238_11218"/>
<dbReference type="OrthoDB" id="7688451at2"/>
<keyword evidence="4 5" id="KW-0472">Membrane</keyword>
<dbReference type="AlphaFoldDB" id="A0A1H3D8W3"/>
<keyword evidence="8" id="KW-1185">Reference proteome</keyword>
<feature type="transmembrane region" description="Helical" evidence="5">
    <location>
        <begin position="134"/>
        <end position="152"/>
    </location>
</feature>
<evidence type="ECO:0000256" key="1">
    <source>
        <dbReference type="ARBA" id="ARBA00004141"/>
    </source>
</evidence>
<feature type="transmembrane region" description="Helical" evidence="5">
    <location>
        <begin position="108"/>
        <end position="128"/>
    </location>
</feature>
<dbReference type="Pfam" id="PF04893">
    <property type="entry name" value="Yip1"/>
    <property type="match status" value="1"/>
</dbReference>
<dbReference type="Proteomes" id="UP000198539">
    <property type="component" value="Unassembled WGS sequence"/>
</dbReference>
<protein>
    <submittedName>
        <fullName evidence="7">Yip1 domain-containing protein</fullName>
    </submittedName>
</protein>
<dbReference type="InterPro" id="IPR006977">
    <property type="entry name" value="Yip1_dom"/>
</dbReference>
<evidence type="ECO:0000259" key="6">
    <source>
        <dbReference type="Pfam" id="PF04893"/>
    </source>
</evidence>
<feature type="transmembrane region" description="Helical" evidence="5">
    <location>
        <begin position="69"/>
        <end position="87"/>
    </location>
</feature>
<dbReference type="EMBL" id="FNOM01000012">
    <property type="protein sequence ID" value="SDX62119.1"/>
    <property type="molecule type" value="Genomic_DNA"/>
</dbReference>
<feature type="domain" description="Yip1" evidence="6">
    <location>
        <begin position="15"/>
        <end position="180"/>
    </location>
</feature>
<evidence type="ECO:0000313" key="7">
    <source>
        <dbReference type="EMBL" id="SDX62119.1"/>
    </source>
</evidence>
<sequence length="195" mass="20668">MDISAPSLMRLVRLTLQNPQDAARDLIAADPPVQARWLALLLVVVLSVLLGQVSVLIMGASSLGLPSGLALSALLQGGMLVLTVVLVQQIGRAFGGSAQVQDTALLMIWLQFLMVVLQVLQIVLLLVLPPFAGLLGIVGFVLFLWVLTNFVAHLHGFTSLGKVFGAIVATFFALGFALSLVMMFLGIVPPGMENV</sequence>
<feature type="transmembrane region" description="Helical" evidence="5">
    <location>
        <begin position="164"/>
        <end position="188"/>
    </location>
</feature>
<evidence type="ECO:0000256" key="4">
    <source>
        <dbReference type="ARBA" id="ARBA00023136"/>
    </source>
</evidence>
<feature type="transmembrane region" description="Helical" evidence="5">
    <location>
        <begin position="37"/>
        <end position="57"/>
    </location>
</feature>
<accession>A0A1H3D8W3</accession>
<proteinExistence type="predicted"/>
<evidence type="ECO:0000256" key="3">
    <source>
        <dbReference type="ARBA" id="ARBA00022989"/>
    </source>
</evidence>
<name>A0A1H3D8W3_9RHOB</name>
<evidence type="ECO:0000313" key="8">
    <source>
        <dbReference type="Proteomes" id="UP000198539"/>
    </source>
</evidence>
<keyword evidence="2 5" id="KW-0812">Transmembrane</keyword>
<dbReference type="RefSeq" id="WP_092891686.1">
    <property type="nucleotide sequence ID" value="NZ_CP061498.1"/>
</dbReference>
<evidence type="ECO:0000256" key="5">
    <source>
        <dbReference type="SAM" id="Phobius"/>
    </source>
</evidence>
<keyword evidence="3 5" id="KW-1133">Transmembrane helix</keyword>
<dbReference type="GO" id="GO:0016020">
    <property type="term" value="C:membrane"/>
    <property type="evidence" value="ECO:0007669"/>
    <property type="project" value="UniProtKB-SubCell"/>
</dbReference>
<comment type="subcellular location">
    <subcellularLocation>
        <location evidence="1">Membrane</location>
        <topology evidence="1">Multi-pass membrane protein</topology>
    </subcellularLocation>
</comment>